<protein>
    <submittedName>
        <fullName evidence="1">Uncharacterized protein</fullName>
    </submittedName>
</protein>
<reference evidence="1 2" key="1">
    <citation type="submission" date="2009-11" db="EMBL/GenBank/DDBJ databases">
        <title>Annotation of Allomyces macrogynus ATCC 38327.</title>
        <authorList>
            <consortium name="The Broad Institute Genome Sequencing Platform"/>
            <person name="Russ C."/>
            <person name="Cuomo C."/>
            <person name="Burger G."/>
            <person name="Gray M.W."/>
            <person name="Holland P.W.H."/>
            <person name="King N."/>
            <person name="Lang F.B.F."/>
            <person name="Roger A.J."/>
            <person name="Ruiz-Trillo I."/>
            <person name="Young S.K."/>
            <person name="Zeng Q."/>
            <person name="Gargeya S."/>
            <person name="Fitzgerald M."/>
            <person name="Haas B."/>
            <person name="Abouelleil A."/>
            <person name="Alvarado L."/>
            <person name="Arachchi H.M."/>
            <person name="Berlin A."/>
            <person name="Chapman S.B."/>
            <person name="Gearin G."/>
            <person name="Goldberg J."/>
            <person name="Griggs A."/>
            <person name="Gujja S."/>
            <person name="Hansen M."/>
            <person name="Heiman D."/>
            <person name="Howarth C."/>
            <person name="Larimer J."/>
            <person name="Lui A."/>
            <person name="MacDonald P.J.P."/>
            <person name="McCowen C."/>
            <person name="Montmayeur A."/>
            <person name="Murphy C."/>
            <person name="Neiman D."/>
            <person name="Pearson M."/>
            <person name="Priest M."/>
            <person name="Roberts A."/>
            <person name="Saif S."/>
            <person name="Shea T."/>
            <person name="Sisk P."/>
            <person name="Stolte C."/>
            <person name="Sykes S."/>
            <person name="Wortman J."/>
            <person name="Nusbaum C."/>
            <person name="Birren B."/>
        </authorList>
    </citation>
    <scope>NUCLEOTIDE SEQUENCE [LARGE SCALE GENOMIC DNA]</scope>
    <source>
        <strain evidence="1 2">ATCC 38327</strain>
    </source>
</reference>
<sequence length="94" mass="10089">MPNLEANPGILNVKAKLLPATELLMAASEDKSKSEPVARPALDKGVLWFKLEIAVLTVQAKRPMLLRVLKRCGIGHDVDVQTSLGNEAGSVPMS</sequence>
<accession>A0A0L0T683</accession>
<gene>
    <name evidence="1" type="ORF">AMAG_20070</name>
</gene>
<evidence type="ECO:0000313" key="1">
    <source>
        <dbReference type="EMBL" id="KNE70260.1"/>
    </source>
</evidence>
<keyword evidence="2" id="KW-1185">Reference proteome</keyword>
<reference evidence="2" key="2">
    <citation type="submission" date="2009-11" db="EMBL/GenBank/DDBJ databases">
        <title>The Genome Sequence of Allomyces macrogynus strain ATCC 38327.</title>
        <authorList>
            <consortium name="The Broad Institute Genome Sequencing Platform"/>
            <person name="Russ C."/>
            <person name="Cuomo C."/>
            <person name="Shea T."/>
            <person name="Young S.K."/>
            <person name="Zeng Q."/>
            <person name="Koehrsen M."/>
            <person name="Haas B."/>
            <person name="Borodovsky M."/>
            <person name="Guigo R."/>
            <person name="Alvarado L."/>
            <person name="Berlin A."/>
            <person name="Borenstein D."/>
            <person name="Chen Z."/>
            <person name="Engels R."/>
            <person name="Freedman E."/>
            <person name="Gellesch M."/>
            <person name="Goldberg J."/>
            <person name="Griggs A."/>
            <person name="Gujja S."/>
            <person name="Heiman D."/>
            <person name="Hepburn T."/>
            <person name="Howarth C."/>
            <person name="Jen D."/>
            <person name="Larson L."/>
            <person name="Lewis B."/>
            <person name="Mehta T."/>
            <person name="Park D."/>
            <person name="Pearson M."/>
            <person name="Roberts A."/>
            <person name="Saif S."/>
            <person name="Shenoy N."/>
            <person name="Sisk P."/>
            <person name="Stolte C."/>
            <person name="Sykes S."/>
            <person name="Walk T."/>
            <person name="White J."/>
            <person name="Yandava C."/>
            <person name="Burger G."/>
            <person name="Gray M.W."/>
            <person name="Holland P.W.H."/>
            <person name="King N."/>
            <person name="Lang F.B.F."/>
            <person name="Roger A.J."/>
            <person name="Ruiz-Trillo I."/>
            <person name="Lander E."/>
            <person name="Nusbaum C."/>
        </authorList>
    </citation>
    <scope>NUCLEOTIDE SEQUENCE [LARGE SCALE GENOMIC DNA]</scope>
    <source>
        <strain evidence="2">ATCC 38327</strain>
    </source>
</reference>
<organism evidence="1 2">
    <name type="scientific">Allomyces macrogynus (strain ATCC 38327)</name>
    <name type="common">Allomyces javanicus var. macrogynus</name>
    <dbReference type="NCBI Taxonomy" id="578462"/>
    <lineage>
        <taxon>Eukaryota</taxon>
        <taxon>Fungi</taxon>
        <taxon>Fungi incertae sedis</taxon>
        <taxon>Blastocladiomycota</taxon>
        <taxon>Blastocladiomycetes</taxon>
        <taxon>Blastocladiales</taxon>
        <taxon>Blastocladiaceae</taxon>
        <taxon>Allomyces</taxon>
    </lineage>
</organism>
<dbReference type="EMBL" id="GG745365">
    <property type="protein sequence ID" value="KNE70260.1"/>
    <property type="molecule type" value="Genomic_DNA"/>
</dbReference>
<dbReference type="VEuPathDB" id="FungiDB:AMAG_20070"/>
<dbReference type="AlphaFoldDB" id="A0A0L0T683"/>
<proteinExistence type="predicted"/>
<dbReference type="Proteomes" id="UP000054350">
    <property type="component" value="Unassembled WGS sequence"/>
</dbReference>
<evidence type="ECO:0000313" key="2">
    <source>
        <dbReference type="Proteomes" id="UP000054350"/>
    </source>
</evidence>
<name>A0A0L0T683_ALLM3</name>